<name>A0A6A5GKF7_CAERE</name>
<feature type="domain" description="F-box" evidence="1">
    <location>
        <begin position="9"/>
        <end position="43"/>
    </location>
</feature>
<accession>A0A6A5GKF7</accession>
<evidence type="ECO:0000259" key="2">
    <source>
        <dbReference type="Pfam" id="PF01827"/>
    </source>
</evidence>
<dbReference type="PANTHER" id="PTHR23014">
    <property type="entry name" value="F-BOX A PROTEIN"/>
    <property type="match status" value="1"/>
</dbReference>
<evidence type="ECO:0008006" key="5">
    <source>
        <dbReference type="Google" id="ProtNLM"/>
    </source>
</evidence>
<comment type="caution">
    <text evidence="3">The sequence shown here is derived from an EMBL/GenBank/DDBJ whole genome shotgun (WGS) entry which is preliminary data.</text>
</comment>
<sequence length="326" mass="38408">MSPSFLETPDLPMEMIMNNLDYIAIQSVRKTCWDLRNFIDDKKPEACVKRINISEKSDTLVRLAIIFPSLGPKGAYINVRYEKHEYGCRMLRATSDGLYKTKIVENLNFLDAVLHDFKIAINTQKSPFEMITVTSKTFFEKFEENMMSQKPIATERMEIYVNSLEHARQILQHADPTYLKLIDIHPHGYTSIHETMRFNINSHEVIVIREKLKFESSKNNQDLSHFSITSIQFDNIDVETLRTIKENFLQFHEYDKYLFVINVVRENLFIDAFGAAFESPEEKGENWFFNVPGNKERVLKVYNKYILFEFFFIEKCEVPEGYVIRD</sequence>
<dbReference type="PANTHER" id="PTHR23014:SF1">
    <property type="entry name" value="DUF38 DOMAIN-CONTAINING PROTEIN-RELATED"/>
    <property type="match status" value="1"/>
</dbReference>
<gene>
    <name evidence="3" type="ORF">GCK72_021383</name>
</gene>
<dbReference type="InterPro" id="IPR001810">
    <property type="entry name" value="F-box_dom"/>
</dbReference>
<evidence type="ECO:0000259" key="1">
    <source>
        <dbReference type="Pfam" id="PF00646"/>
    </source>
</evidence>
<dbReference type="Proteomes" id="UP000483820">
    <property type="component" value="Chromosome V"/>
</dbReference>
<dbReference type="GeneID" id="78777220"/>
<dbReference type="CTD" id="78777220"/>
<feature type="domain" description="DUF38" evidence="2">
    <location>
        <begin position="137"/>
        <end position="259"/>
    </location>
</feature>
<dbReference type="RefSeq" id="XP_053583139.1">
    <property type="nucleotide sequence ID" value="XM_053734226.1"/>
</dbReference>
<organism evidence="3 4">
    <name type="scientific">Caenorhabditis remanei</name>
    <name type="common">Caenorhabditis vulgaris</name>
    <dbReference type="NCBI Taxonomy" id="31234"/>
    <lineage>
        <taxon>Eukaryota</taxon>
        <taxon>Metazoa</taxon>
        <taxon>Ecdysozoa</taxon>
        <taxon>Nematoda</taxon>
        <taxon>Chromadorea</taxon>
        <taxon>Rhabditida</taxon>
        <taxon>Rhabditina</taxon>
        <taxon>Rhabditomorpha</taxon>
        <taxon>Rhabditoidea</taxon>
        <taxon>Rhabditidae</taxon>
        <taxon>Peloderinae</taxon>
        <taxon>Caenorhabditis</taxon>
    </lineage>
</organism>
<dbReference type="EMBL" id="WUAV01000005">
    <property type="protein sequence ID" value="KAF1754819.1"/>
    <property type="molecule type" value="Genomic_DNA"/>
</dbReference>
<dbReference type="InterPro" id="IPR002900">
    <property type="entry name" value="DUF38/FTH_CAE_spp"/>
</dbReference>
<dbReference type="KEGG" id="crq:GCK72_021383"/>
<proteinExistence type="predicted"/>
<evidence type="ECO:0000313" key="3">
    <source>
        <dbReference type="EMBL" id="KAF1754819.1"/>
    </source>
</evidence>
<reference evidence="3 4" key="1">
    <citation type="submission" date="2019-12" db="EMBL/GenBank/DDBJ databases">
        <title>Chromosome-level assembly of the Caenorhabditis remanei genome.</title>
        <authorList>
            <person name="Teterina A.A."/>
            <person name="Willis J.H."/>
            <person name="Phillips P.C."/>
        </authorList>
    </citation>
    <scope>NUCLEOTIDE SEQUENCE [LARGE SCALE GENOMIC DNA]</scope>
    <source>
        <strain evidence="3 4">PX506</strain>
        <tissue evidence="3">Whole organism</tissue>
    </source>
</reference>
<dbReference type="Pfam" id="PF01827">
    <property type="entry name" value="FTH"/>
    <property type="match status" value="1"/>
</dbReference>
<dbReference type="Pfam" id="PF00646">
    <property type="entry name" value="F-box"/>
    <property type="match status" value="1"/>
</dbReference>
<evidence type="ECO:0000313" key="4">
    <source>
        <dbReference type="Proteomes" id="UP000483820"/>
    </source>
</evidence>
<protein>
    <recommendedName>
        <fullName evidence="5">F-box domain-containing protein</fullName>
    </recommendedName>
</protein>
<dbReference type="AlphaFoldDB" id="A0A6A5GKF7"/>